<reference evidence="1 2" key="1">
    <citation type="submission" date="2018-11" db="EMBL/GenBank/DDBJ databases">
        <title>Proposal to divide the Flavobacteriaceae and reorganize its genera based on Amino Acid Identity values calculated from whole genome sequences.</title>
        <authorList>
            <person name="Nicholson A.C."/>
            <person name="Gulvik C.A."/>
            <person name="Whitney A.M."/>
            <person name="Humrighouse B.W."/>
            <person name="Bell M."/>
            <person name="Holmes B."/>
            <person name="Steigerwalt A.G."/>
            <person name="Villarma A."/>
            <person name="Sheth M."/>
            <person name="Batra D."/>
            <person name="Pryor J."/>
            <person name="Bernardet J.-F."/>
            <person name="Hugo C."/>
            <person name="Kampfer P."/>
            <person name="Newman J."/>
            <person name="McQuiston J.R."/>
        </authorList>
    </citation>
    <scope>NUCLEOTIDE SEQUENCE [LARGE SCALE GENOMIC DNA]</scope>
    <source>
        <strain evidence="1 2">H5559</strain>
    </source>
</reference>
<accession>A0AAD1DWB4</accession>
<dbReference type="Proteomes" id="UP000269015">
    <property type="component" value="Chromosome"/>
</dbReference>
<proteinExistence type="predicted"/>
<gene>
    <name evidence="1" type="ORF">EG352_16945</name>
</gene>
<dbReference type="RefSeq" id="WP_061084269.1">
    <property type="nucleotide sequence ID" value="NZ_CP033930.1"/>
</dbReference>
<protein>
    <submittedName>
        <fullName evidence="1">Uncharacterized protein</fullName>
    </submittedName>
</protein>
<name>A0AAD1DWB4_CHRID</name>
<sequence>MTSKKYYLLLVLYANIIFSQVGIGTANPRGALDINRETTNTMGLVLPTNSSPDNMVNPMGGGIAIGTIMYDSTLSCVRVYKSSGWSSCLCDQCGTAGFTLDCSSGALTGDFRANTNSTGTKVINYTNATGQSYNALSIPSTGVTGLTATAPAGTLANGNGSITLTINGTPSSSGSASFMISIAGQSCTFTITVQAALRTVRILSFIPDTWNANLSNGSYSNIARLKLNNPANFGPNGTVKVTNFSYNTINVSTATAEEIGTAIDNADIIWIGYVATGYLPPNSDKRQMITQKINDKKKFFFIGNDNYNGTYFPAKTTFAGNTYDYYGFGTTQISVMGGGPANGIFGTIPTGQTIQQTRAVGKLTEFAGSAFLSNPDGSVNAVAGDNYVTVGDTNWYTAYESTDGFYNGTSSCTENNSSILFCNIFEKAVQYVLSN</sequence>
<organism evidence="1 2">
    <name type="scientific">Chryseobacterium indologenes</name>
    <name type="common">Flavobacterium indologenes</name>
    <dbReference type="NCBI Taxonomy" id="253"/>
    <lineage>
        <taxon>Bacteria</taxon>
        <taxon>Pseudomonadati</taxon>
        <taxon>Bacteroidota</taxon>
        <taxon>Flavobacteriia</taxon>
        <taxon>Flavobacteriales</taxon>
        <taxon>Weeksellaceae</taxon>
        <taxon>Chryseobacterium group</taxon>
        <taxon>Chryseobacterium</taxon>
    </lineage>
</organism>
<evidence type="ECO:0000313" key="1">
    <source>
        <dbReference type="EMBL" id="AZB19346.1"/>
    </source>
</evidence>
<evidence type="ECO:0000313" key="2">
    <source>
        <dbReference type="Proteomes" id="UP000269015"/>
    </source>
</evidence>
<dbReference type="AlphaFoldDB" id="A0AAD1DWB4"/>
<dbReference type="EMBL" id="CP033930">
    <property type="protein sequence ID" value="AZB19346.1"/>
    <property type="molecule type" value="Genomic_DNA"/>
</dbReference>